<accession>A0A562I898</accession>
<dbReference type="PROSITE" id="PS00197">
    <property type="entry name" value="2FE2S_FER_1"/>
    <property type="match status" value="1"/>
</dbReference>
<dbReference type="OrthoDB" id="5144858at2"/>
<reference evidence="1 2" key="1">
    <citation type="submission" date="2019-07" db="EMBL/GenBank/DDBJ databases">
        <title>R&amp;d 2014.</title>
        <authorList>
            <person name="Klenk H.-P."/>
        </authorList>
    </citation>
    <scope>NUCLEOTIDE SEQUENCE [LARGE SCALE GENOMIC DNA]</scope>
    <source>
        <strain evidence="1 2">DSM 43868</strain>
    </source>
</reference>
<sequence>MKTVYHGFLPQHTASTHRVFAVVDHGGGETVEALATFPTAERADTIADLLNLLTAGHPPERTHDRLLAALDAEPGPVRASVTSILDTLSHNKHALAAHLRRRTAAGIASFSVSGCPSGGCGTCTTCSEGCLDCPACDSGECDTCMAPVITPRTALLLHATAEIFSDEVRMTAKDPDGWYDFPPFVQHLSPEAANRFRTAFLNLAADLAHGIEPHPRTNAEEIALHLMTDRANVILELGTFDDELERLPESTADYDWEGILDVLFQDDDYAGLMAHRGKLPAKTVVSMFERFDNMPERPHAAAP</sequence>
<protein>
    <submittedName>
        <fullName evidence="1">Uncharacterized protein</fullName>
    </submittedName>
</protein>
<keyword evidence="2" id="KW-1185">Reference proteome</keyword>
<name>A0A562I898_MICOL</name>
<evidence type="ECO:0000313" key="2">
    <source>
        <dbReference type="Proteomes" id="UP000319825"/>
    </source>
</evidence>
<dbReference type="EMBL" id="VLKE01000001">
    <property type="protein sequence ID" value="TWH67219.1"/>
    <property type="molecule type" value="Genomic_DNA"/>
</dbReference>
<gene>
    <name evidence="1" type="ORF">JD77_02191</name>
</gene>
<evidence type="ECO:0000313" key="1">
    <source>
        <dbReference type="EMBL" id="TWH67219.1"/>
    </source>
</evidence>
<dbReference type="InterPro" id="IPR006058">
    <property type="entry name" value="2Fe2S_fd_BS"/>
</dbReference>
<dbReference type="GO" id="GO:0051537">
    <property type="term" value="F:2 iron, 2 sulfur cluster binding"/>
    <property type="evidence" value="ECO:0007669"/>
    <property type="project" value="InterPro"/>
</dbReference>
<comment type="caution">
    <text evidence="1">The sequence shown here is derived from an EMBL/GenBank/DDBJ whole genome shotgun (WGS) entry which is preliminary data.</text>
</comment>
<dbReference type="RefSeq" id="WP_145774137.1">
    <property type="nucleotide sequence ID" value="NZ_BAAATQ010000378.1"/>
</dbReference>
<dbReference type="AlphaFoldDB" id="A0A562I898"/>
<dbReference type="Proteomes" id="UP000319825">
    <property type="component" value="Unassembled WGS sequence"/>
</dbReference>
<organism evidence="1 2">
    <name type="scientific">Micromonospora olivasterospora</name>
    <dbReference type="NCBI Taxonomy" id="1880"/>
    <lineage>
        <taxon>Bacteria</taxon>
        <taxon>Bacillati</taxon>
        <taxon>Actinomycetota</taxon>
        <taxon>Actinomycetes</taxon>
        <taxon>Micromonosporales</taxon>
        <taxon>Micromonosporaceae</taxon>
        <taxon>Micromonospora</taxon>
    </lineage>
</organism>
<proteinExistence type="predicted"/>